<feature type="compositionally biased region" description="Basic and acidic residues" evidence="1">
    <location>
        <begin position="7"/>
        <end position="18"/>
    </location>
</feature>
<dbReference type="EMBL" id="BAAAPL010000001">
    <property type="protein sequence ID" value="GAA1696969.1"/>
    <property type="molecule type" value="Genomic_DNA"/>
</dbReference>
<accession>A0ABN2I1C8</accession>
<sequence length="65" mass="7395">MTANEAAHGRDELDALREEIDELQNTPEEQLLSPLPKNIVENEPEPRPTDAIGSVHWDETKRPHN</sequence>
<name>A0ABN2I1C8_9MICO</name>
<proteinExistence type="predicted"/>
<reference evidence="2 3" key="1">
    <citation type="journal article" date="2019" name="Int. J. Syst. Evol. Microbiol.">
        <title>The Global Catalogue of Microorganisms (GCM) 10K type strain sequencing project: providing services to taxonomists for standard genome sequencing and annotation.</title>
        <authorList>
            <consortium name="The Broad Institute Genomics Platform"/>
            <consortium name="The Broad Institute Genome Sequencing Center for Infectious Disease"/>
            <person name="Wu L."/>
            <person name="Ma J."/>
        </authorList>
    </citation>
    <scope>NUCLEOTIDE SEQUENCE [LARGE SCALE GENOMIC DNA]</scope>
    <source>
        <strain evidence="2 3">JCM 15577</strain>
    </source>
</reference>
<comment type="caution">
    <text evidence="2">The sequence shown here is derived from an EMBL/GenBank/DDBJ whole genome shotgun (WGS) entry which is preliminary data.</text>
</comment>
<dbReference type="Proteomes" id="UP001501690">
    <property type="component" value="Unassembled WGS sequence"/>
</dbReference>
<organism evidence="2 3">
    <name type="scientific">Microbacterium sediminicola</name>
    <dbReference type="NCBI Taxonomy" id="415210"/>
    <lineage>
        <taxon>Bacteria</taxon>
        <taxon>Bacillati</taxon>
        <taxon>Actinomycetota</taxon>
        <taxon>Actinomycetes</taxon>
        <taxon>Micrococcales</taxon>
        <taxon>Microbacteriaceae</taxon>
        <taxon>Microbacterium</taxon>
    </lineage>
</organism>
<evidence type="ECO:0000256" key="1">
    <source>
        <dbReference type="SAM" id="MobiDB-lite"/>
    </source>
</evidence>
<dbReference type="RefSeq" id="WP_344070593.1">
    <property type="nucleotide sequence ID" value="NZ_BAAAPL010000001.1"/>
</dbReference>
<evidence type="ECO:0000313" key="3">
    <source>
        <dbReference type="Proteomes" id="UP001501690"/>
    </source>
</evidence>
<gene>
    <name evidence="2" type="ORF">GCM10009808_12970</name>
</gene>
<keyword evidence="3" id="KW-1185">Reference proteome</keyword>
<feature type="compositionally biased region" description="Basic and acidic residues" evidence="1">
    <location>
        <begin position="56"/>
        <end position="65"/>
    </location>
</feature>
<feature type="region of interest" description="Disordered" evidence="1">
    <location>
        <begin position="1"/>
        <end position="65"/>
    </location>
</feature>
<evidence type="ECO:0000313" key="2">
    <source>
        <dbReference type="EMBL" id="GAA1696969.1"/>
    </source>
</evidence>
<protein>
    <submittedName>
        <fullName evidence="2">Uncharacterized protein</fullName>
    </submittedName>
</protein>